<name>A0AA88PNU4_9TELE</name>
<comment type="caution">
    <text evidence="5">The sequence shown here is derived from an EMBL/GenBank/DDBJ whole genome shotgun (WGS) entry which is preliminary data.</text>
</comment>
<gene>
    <name evidence="5" type="ORF">Q8A67_014100</name>
</gene>
<proteinExistence type="inferred from homology"/>
<dbReference type="GO" id="GO:0003824">
    <property type="term" value="F:catalytic activity"/>
    <property type="evidence" value="ECO:0007669"/>
    <property type="project" value="InterPro"/>
</dbReference>
<protein>
    <recommendedName>
        <fullName evidence="4">HIT domain-containing protein</fullName>
    </recommendedName>
</protein>
<evidence type="ECO:0000259" key="4">
    <source>
        <dbReference type="PROSITE" id="PS51084"/>
    </source>
</evidence>
<feature type="domain" description="HIT" evidence="4">
    <location>
        <begin position="249"/>
        <end position="352"/>
    </location>
</feature>
<evidence type="ECO:0000256" key="3">
    <source>
        <dbReference type="PROSITE-ProRule" id="PRU00464"/>
    </source>
</evidence>
<reference evidence="5" key="1">
    <citation type="submission" date="2023-08" db="EMBL/GenBank/DDBJ databases">
        <title>Chromosome-level Genome Assembly of mud carp (Cirrhinus molitorella).</title>
        <authorList>
            <person name="Liu H."/>
        </authorList>
    </citation>
    <scope>NUCLEOTIDE SEQUENCE</scope>
    <source>
        <strain evidence="5">Prfri</strain>
        <tissue evidence="5">Muscle</tissue>
    </source>
</reference>
<dbReference type="InterPro" id="IPR036265">
    <property type="entry name" value="HIT-like_sf"/>
</dbReference>
<comment type="catalytic activity">
    <reaction evidence="1">
        <text>adenosine 5'-phosphoramidate + H2O = NH4(+) + AMP</text>
        <dbReference type="Rhea" id="RHEA:67916"/>
        <dbReference type="ChEBI" id="CHEBI:15377"/>
        <dbReference type="ChEBI" id="CHEBI:28938"/>
        <dbReference type="ChEBI" id="CHEBI:57890"/>
        <dbReference type="ChEBI" id="CHEBI:456215"/>
    </reaction>
</comment>
<dbReference type="Proteomes" id="UP001187343">
    <property type="component" value="Unassembled WGS sequence"/>
</dbReference>
<dbReference type="InterPro" id="IPR001310">
    <property type="entry name" value="Histidine_triad_HIT"/>
</dbReference>
<dbReference type="PROSITE" id="PS51084">
    <property type="entry name" value="HIT_2"/>
    <property type="match status" value="1"/>
</dbReference>
<comment type="similarity">
    <text evidence="2">Belongs to the HINT family.</text>
</comment>
<evidence type="ECO:0000256" key="2">
    <source>
        <dbReference type="ARBA" id="ARBA00025764"/>
    </source>
</evidence>
<dbReference type="EMBL" id="JAUYZG010000014">
    <property type="protein sequence ID" value="KAK2888725.1"/>
    <property type="molecule type" value="Genomic_DNA"/>
</dbReference>
<evidence type="ECO:0000256" key="1">
    <source>
        <dbReference type="ARBA" id="ARBA00024472"/>
    </source>
</evidence>
<dbReference type="AlphaFoldDB" id="A0AA88PNU4"/>
<comment type="caution">
    <text evidence="3">Lacks conserved residue(s) required for the propagation of feature annotation.</text>
</comment>
<dbReference type="InterPro" id="IPR011146">
    <property type="entry name" value="HIT-like"/>
</dbReference>
<evidence type="ECO:0000313" key="5">
    <source>
        <dbReference type="EMBL" id="KAK2888725.1"/>
    </source>
</evidence>
<dbReference type="Gene3D" id="3.30.428.10">
    <property type="entry name" value="HIT-like"/>
    <property type="match status" value="1"/>
</dbReference>
<evidence type="ECO:0000313" key="6">
    <source>
        <dbReference type="Proteomes" id="UP001187343"/>
    </source>
</evidence>
<dbReference type="PANTHER" id="PTHR46648">
    <property type="entry name" value="HIT FAMILY PROTEIN 1"/>
    <property type="match status" value="1"/>
</dbReference>
<dbReference type="PANTHER" id="PTHR46648:SF1">
    <property type="entry name" value="ADENOSINE 5'-MONOPHOSPHORAMIDASE HNT1"/>
    <property type="match status" value="1"/>
</dbReference>
<dbReference type="SUPFAM" id="SSF54197">
    <property type="entry name" value="HIT-like"/>
    <property type="match status" value="2"/>
</dbReference>
<accession>A0AA88PNU4</accession>
<sequence length="392" mass="43672">MELTVHFRFRPTRGASGFIRPEADVEENRVCHAEINAEFLIRSGCDFYDFSAEASAAPMRISPRWILNRCAVCSLIFGGFLVRMSSSVSGLADRSVIWETSELLAYLHSSPWTPGVAVVTHKSFSSTSSLFHLPEDAFMHLLLGARSVAHLLCESLAVRRCALVHTPQKRSSAELHVVPLHGLESDWKPHLAAEEDFQPFDPGYISSKSGPRWTDSDLEAVGSRIRSQLPDPKAAPNYTFLGDLYDPGLFPRIVRGEEKQWRVWEDDGHVAFLTPFPNTPGLTVLVPRKPLSSDIFRLEEGDYRRLALATRKVSGLLEAGLGAWGVGLIFEGFEIDYAHAKLIPLVSDEAEMSLTCPAQEFFERYPGFVTSVSGPPASRERLQEICARITQR</sequence>
<organism evidence="5 6">
    <name type="scientific">Cirrhinus molitorella</name>
    <name type="common">mud carp</name>
    <dbReference type="NCBI Taxonomy" id="172907"/>
    <lineage>
        <taxon>Eukaryota</taxon>
        <taxon>Metazoa</taxon>
        <taxon>Chordata</taxon>
        <taxon>Craniata</taxon>
        <taxon>Vertebrata</taxon>
        <taxon>Euteleostomi</taxon>
        <taxon>Actinopterygii</taxon>
        <taxon>Neopterygii</taxon>
        <taxon>Teleostei</taxon>
        <taxon>Ostariophysi</taxon>
        <taxon>Cypriniformes</taxon>
        <taxon>Cyprinidae</taxon>
        <taxon>Labeoninae</taxon>
        <taxon>Labeonini</taxon>
        <taxon>Cirrhinus</taxon>
    </lineage>
</organism>
<keyword evidence="6" id="KW-1185">Reference proteome</keyword>